<dbReference type="Pfam" id="PF05380">
    <property type="entry name" value="Peptidase_A17"/>
    <property type="match status" value="1"/>
</dbReference>
<sequence length="560" mass="63396">LSRTDKYFIKKEKITIAQQGLFSREVSPDIIIGQDLLNKVIDHETSVIKLPSGLILTPTIFGYTISGASDETAILAKNSTSECSSLIIATPSLTAKDDYKENIKHLYELESLGINTDRNTDEASIVKFMDSYRKTITIESGRITAGFPFTDEVRNLKDNFNVAIRRLQNLLRTLQGDKEKFNLYNDTLTSYLQDGLQTCVLSQINGYCFDPLGLLTPLLIPAKIFLQDLHKKKYGWDVPLSEEDEAAWKTIHSAINGFEISLHRRVIEKNYSTKHTLSIFIALKELTPAAATSQRYHAEIGRIHDCSRQNHVTTTSCGNRKDSRLFTAKSKIAPISKEQTIPRLELLSIFIGLSLAESTIQRIDTKFEQINIFSDSTIALCWVHGNRRLPSIVSNLVQKMGAIAKRLRESTQVVFFHVPTNENVADCATRELYRTDYEFRTESETIEQVDGAKFEWDSTMIDLKKPENDRYVDNNNHFLYIRAQQDYEGAYWCSTTDRQGLPAAELFSLQHTYGKYTQEKISKESLGYTTGVAHGFVLSLNSMSVLDGFMMLMKHVPSGS</sequence>
<protein>
    <submittedName>
        <fullName evidence="2">RNase H domain-containing protein</fullName>
    </submittedName>
</protein>
<dbReference type="Gene3D" id="3.30.420.10">
    <property type="entry name" value="Ribonuclease H-like superfamily/Ribonuclease H"/>
    <property type="match status" value="1"/>
</dbReference>
<dbReference type="AlphaFoldDB" id="A0A8L8JYQ0"/>
<dbReference type="PANTHER" id="PTHR47331">
    <property type="entry name" value="PHD-TYPE DOMAIN-CONTAINING PROTEIN"/>
    <property type="match status" value="1"/>
</dbReference>
<dbReference type="Proteomes" id="UP000050761">
    <property type="component" value="Unassembled WGS sequence"/>
</dbReference>
<dbReference type="GO" id="GO:0003676">
    <property type="term" value="F:nucleic acid binding"/>
    <property type="evidence" value="ECO:0007669"/>
    <property type="project" value="InterPro"/>
</dbReference>
<keyword evidence="1" id="KW-1185">Reference proteome</keyword>
<dbReference type="WBParaSite" id="HPBE_0000656201-mRNA-1">
    <property type="protein sequence ID" value="HPBE_0000656201-mRNA-1"/>
    <property type="gene ID" value="HPBE_0000656201"/>
</dbReference>
<name>A0A8L8JYQ0_HELPZ</name>
<proteinExistence type="predicted"/>
<evidence type="ECO:0000313" key="2">
    <source>
        <dbReference type="WBParaSite" id="HPBE_0000656201-mRNA-1"/>
    </source>
</evidence>
<accession>A0A8L8JYQ0</accession>
<dbReference type="InterPro" id="IPR036397">
    <property type="entry name" value="RNaseH_sf"/>
</dbReference>
<organism evidence="1 2">
    <name type="scientific">Heligmosomoides polygyrus</name>
    <name type="common">Parasitic roundworm</name>
    <dbReference type="NCBI Taxonomy" id="6339"/>
    <lineage>
        <taxon>Eukaryota</taxon>
        <taxon>Metazoa</taxon>
        <taxon>Ecdysozoa</taxon>
        <taxon>Nematoda</taxon>
        <taxon>Chromadorea</taxon>
        <taxon>Rhabditida</taxon>
        <taxon>Rhabditina</taxon>
        <taxon>Rhabditomorpha</taxon>
        <taxon>Strongyloidea</taxon>
        <taxon>Heligmosomidae</taxon>
        <taxon>Heligmosomoides</taxon>
    </lineage>
</organism>
<evidence type="ECO:0000313" key="1">
    <source>
        <dbReference type="Proteomes" id="UP000050761"/>
    </source>
</evidence>
<dbReference type="InterPro" id="IPR008042">
    <property type="entry name" value="Retrotrans_Pao"/>
</dbReference>
<reference evidence="2" key="1">
    <citation type="submission" date="2019-09" db="UniProtKB">
        <authorList>
            <consortium name="WormBaseParasite"/>
        </authorList>
    </citation>
    <scope>IDENTIFICATION</scope>
</reference>